<dbReference type="EMBL" id="JAVRIC010000024">
    <property type="protein sequence ID" value="MDT0498652.1"/>
    <property type="molecule type" value="Genomic_DNA"/>
</dbReference>
<feature type="domain" description="Dienelactone hydrolase" evidence="1">
    <location>
        <begin position="38"/>
        <end position="266"/>
    </location>
</feature>
<keyword evidence="2" id="KW-0378">Hydrolase</keyword>
<keyword evidence="3" id="KW-1185">Reference proteome</keyword>
<accession>A0ABU2WL87</accession>
<dbReference type="PANTHER" id="PTHR46623">
    <property type="entry name" value="CARBOXYMETHYLENEBUTENOLIDASE-RELATED"/>
    <property type="match status" value="1"/>
</dbReference>
<dbReference type="InterPro" id="IPR051049">
    <property type="entry name" value="Dienelactone_hydrolase-like"/>
</dbReference>
<dbReference type="Pfam" id="PF01738">
    <property type="entry name" value="DLH"/>
    <property type="match status" value="1"/>
</dbReference>
<dbReference type="Gene3D" id="3.40.50.1820">
    <property type="entry name" value="alpha/beta hydrolase"/>
    <property type="match status" value="1"/>
</dbReference>
<dbReference type="PANTHER" id="PTHR46623:SF7">
    <property type="entry name" value="CARBOXYMETHYLENEBUTENOLIDASE"/>
    <property type="match status" value="1"/>
</dbReference>
<protein>
    <submittedName>
        <fullName evidence="2">Dienelactone hydrolase family protein</fullName>
    </submittedName>
</protein>
<evidence type="ECO:0000259" key="1">
    <source>
        <dbReference type="Pfam" id="PF01738"/>
    </source>
</evidence>
<evidence type="ECO:0000313" key="3">
    <source>
        <dbReference type="Proteomes" id="UP001254608"/>
    </source>
</evidence>
<comment type="caution">
    <text evidence="2">The sequence shown here is derived from an EMBL/GenBank/DDBJ whole genome shotgun (WGS) entry which is preliminary data.</text>
</comment>
<sequence>MLQAEVLMETFAMPLSGFAQSQFRDGSTTFPVYRIGAGPGVVIIHEIPGITPQVARFARCVADAGFTVVLPELFGTAGRRLSVGYLADSVARVCVRREFHVLARNGTSPIVEPLKVLCRQLHAELGGPGVGALGMCLTGNFALAMMVDPVVAAPVLSQPSLPFGITASHRAAPHLSEADLRCVKDRVSQGARLLGLRFTHDLACPKARFDRLRRELGEGFEAIEIDSRPGNAHGIPRYAHSVLTNDLVDRAGHPTRAALDRVLDFFAERLKAA</sequence>
<evidence type="ECO:0000313" key="2">
    <source>
        <dbReference type="EMBL" id="MDT0498652.1"/>
    </source>
</evidence>
<dbReference type="InterPro" id="IPR029058">
    <property type="entry name" value="AB_hydrolase_fold"/>
</dbReference>
<reference evidence="2 3" key="1">
    <citation type="submission" date="2023-09" db="EMBL/GenBank/DDBJ databases">
        <authorList>
            <person name="Rey-Velasco X."/>
        </authorList>
    </citation>
    <scope>NUCLEOTIDE SEQUENCE [LARGE SCALE GENOMIC DNA]</scope>
    <source>
        <strain evidence="2 3">W345</strain>
    </source>
</reference>
<gene>
    <name evidence="2" type="ORF">RM530_14980</name>
</gene>
<dbReference type="SUPFAM" id="SSF53474">
    <property type="entry name" value="alpha/beta-Hydrolases"/>
    <property type="match status" value="1"/>
</dbReference>
<dbReference type="GO" id="GO:0016787">
    <property type="term" value="F:hydrolase activity"/>
    <property type="evidence" value="ECO:0007669"/>
    <property type="project" value="UniProtKB-KW"/>
</dbReference>
<proteinExistence type="predicted"/>
<organism evidence="2 3">
    <name type="scientific">Banduia mediterranea</name>
    <dbReference type="NCBI Taxonomy" id="3075609"/>
    <lineage>
        <taxon>Bacteria</taxon>
        <taxon>Pseudomonadati</taxon>
        <taxon>Pseudomonadota</taxon>
        <taxon>Gammaproteobacteria</taxon>
        <taxon>Nevskiales</taxon>
        <taxon>Algiphilaceae</taxon>
        <taxon>Banduia</taxon>
    </lineage>
</organism>
<dbReference type="Proteomes" id="UP001254608">
    <property type="component" value="Unassembled WGS sequence"/>
</dbReference>
<name>A0ABU2WL87_9GAMM</name>
<dbReference type="RefSeq" id="WP_311366064.1">
    <property type="nucleotide sequence ID" value="NZ_JAVRIC010000024.1"/>
</dbReference>
<dbReference type="InterPro" id="IPR002925">
    <property type="entry name" value="Dienelactn_hydro"/>
</dbReference>